<organism evidence="2 3">
    <name type="scientific">Amycolatopsis cynarae</name>
    <dbReference type="NCBI Taxonomy" id="2995223"/>
    <lineage>
        <taxon>Bacteria</taxon>
        <taxon>Bacillati</taxon>
        <taxon>Actinomycetota</taxon>
        <taxon>Actinomycetes</taxon>
        <taxon>Pseudonocardiales</taxon>
        <taxon>Pseudonocardiaceae</taxon>
        <taxon>Amycolatopsis</taxon>
    </lineage>
</organism>
<keyword evidence="3" id="KW-1185">Reference proteome</keyword>
<evidence type="ECO:0000313" key="3">
    <source>
        <dbReference type="Proteomes" id="UP001163203"/>
    </source>
</evidence>
<reference evidence="2" key="1">
    <citation type="submission" date="2022-11" db="EMBL/GenBank/DDBJ databases">
        <authorList>
            <person name="Mo P."/>
        </authorList>
    </citation>
    <scope>NUCLEOTIDE SEQUENCE</scope>
    <source>
        <strain evidence="2">HUAS 11-8</strain>
    </source>
</reference>
<dbReference type="Proteomes" id="UP001163203">
    <property type="component" value="Chromosome"/>
</dbReference>
<proteinExistence type="predicted"/>
<dbReference type="EMBL" id="CP113836">
    <property type="protein sequence ID" value="WAL67574.1"/>
    <property type="molecule type" value="Genomic_DNA"/>
</dbReference>
<gene>
    <name evidence="2" type="ORF">ORV05_07270</name>
</gene>
<sequence length="44" mass="4974">MLGRTEGGRRRLEELGRRSRREIIGSYFPGETPEVGDLPSGQTR</sequence>
<protein>
    <submittedName>
        <fullName evidence="2">Uncharacterized protein</fullName>
    </submittedName>
</protein>
<dbReference type="RefSeq" id="WP_268757672.1">
    <property type="nucleotide sequence ID" value="NZ_CP113836.1"/>
</dbReference>
<evidence type="ECO:0000256" key="1">
    <source>
        <dbReference type="SAM" id="MobiDB-lite"/>
    </source>
</evidence>
<feature type="compositionally biased region" description="Basic and acidic residues" evidence="1">
    <location>
        <begin position="1"/>
        <end position="23"/>
    </location>
</feature>
<feature type="region of interest" description="Disordered" evidence="1">
    <location>
        <begin position="1"/>
        <end position="44"/>
    </location>
</feature>
<evidence type="ECO:0000313" key="2">
    <source>
        <dbReference type="EMBL" id="WAL67574.1"/>
    </source>
</evidence>
<name>A0ABY7B6L2_9PSEU</name>
<accession>A0ABY7B6L2</accession>